<proteinExistence type="predicted"/>
<dbReference type="Proteomes" id="UP000054337">
    <property type="component" value="Unassembled WGS sequence"/>
</dbReference>
<name>W7ER49_BIPV3</name>
<sequence>MRAEAPPRTGGVISCPVQRGAREGRGQRKLPPRRCLGADKMRHDPWELRQNGRGEAGGPIGAGEIQMMRHMQPSGGHPQPTQPTRPTRPSEASLPLHRCTDERLQGGRPPPPNHAHGYRHGAAEKPWGRPIFPCTTRRRGRRYTTVSTHDQLCQPSATPRQTL</sequence>
<dbReference type="AlphaFoldDB" id="W7ER49"/>
<dbReference type="RefSeq" id="XP_014558041.1">
    <property type="nucleotide sequence ID" value="XM_014702555.1"/>
</dbReference>
<dbReference type="GeneID" id="26251564"/>
<feature type="compositionally biased region" description="Low complexity" evidence="1">
    <location>
        <begin position="78"/>
        <end position="89"/>
    </location>
</feature>
<gene>
    <name evidence="2" type="ORF">COCVIDRAFT_14791</name>
</gene>
<keyword evidence="3" id="KW-1185">Reference proteome</keyword>
<organism evidence="2 3">
    <name type="scientific">Bipolaris victoriae (strain FI3)</name>
    <name type="common">Victoria blight of oats agent</name>
    <name type="synonym">Cochliobolus victoriae</name>
    <dbReference type="NCBI Taxonomy" id="930091"/>
    <lineage>
        <taxon>Eukaryota</taxon>
        <taxon>Fungi</taxon>
        <taxon>Dikarya</taxon>
        <taxon>Ascomycota</taxon>
        <taxon>Pezizomycotina</taxon>
        <taxon>Dothideomycetes</taxon>
        <taxon>Pleosporomycetidae</taxon>
        <taxon>Pleosporales</taxon>
        <taxon>Pleosporineae</taxon>
        <taxon>Pleosporaceae</taxon>
        <taxon>Bipolaris</taxon>
    </lineage>
</organism>
<feature type="compositionally biased region" description="Basic and acidic residues" evidence="1">
    <location>
        <begin position="36"/>
        <end position="52"/>
    </location>
</feature>
<feature type="region of interest" description="Disordered" evidence="1">
    <location>
        <begin position="1"/>
        <end position="163"/>
    </location>
</feature>
<feature type="compositionally biased region" description="Polar residues" evidence="1">
    <location>
        <begin position="149"/>
        <end position="163"/>
    </location>
</feature>
<evidence type="ECO:0000313" key="3">
    <source>
        <dbReference type="Proteomes" id="UP000054337"/>
    </source>
</evidence>
<evidence type="ECO:0000313" key="2">
    <source>
        <dbReference type="EMBL" id="EUN28550.1"/>
    </source>
</evidence>
<protein>
    <submittedName>
        <fullName evidence="2">Uncharacterized protein</fullName>
    </submittedName>
</protein>
<evidence type="ECO:0000256" key="1">
    <source>
        <dbReference type="SAM" id="MobiDB-lite"/>
    </source>
</evidence>
<dbReference type="HOGENOM" id="CLU_1635091_0_0_1"/>
<reference evidence="2 3" key="1">
    <citation type="journal article" date="2013" name="PLoS Genet.">
        <title>Comparative genome structure, secondary metabolite, and effector coding capacity across Cochliobolus pathogens.</title>
        <authorList>
            <person name="Condon B.J."/>
            <person name="Leng Y."/>
            <person name="Wu D."/>
            <person name="Bushley K.E."/>
            <person name="Ohm R.A."/>
            <person name="Otillar R."/>
            <person name="Martin J."/>
            <person name="Schackwitz W."/>
            <person name="Grimwood J."/>
            <person name="MohdZainudin N."/>
            <person name="Xue C."/>
            <person name="Wang R."/>
            <person name="Manning V.A."/>
            <person name="Dhillon B."/>
            <person name="Tu Z.J."/>
            <person name="Steffenson B.J."/>
            <person name="Salamov A."/>
            <person name="Sun H."/>
            <person name="Lowry S."/>
            <person name="LaButti K."/>
            <person name="Han J."/>
            <person name="Copeland A."/>
            <person name="Lindquist E."/>
            <person name="Barry K."/>
            <person name="Schmutz J."/>
            <person name="Baker S.E."/>
            <person name="Ciuffetti L.M."/>
            <person name="Grigoriev I.V."/>
            <person name="Zhong S."/>
            <person name="Turgeon B.G."/>
        </authorList>
    </citation>
    <scope>NUCLEOTIDE SEQUENCE [LARGE SCALE GENOMIC DNA]</scope>
    <source>
        <strain evidence="2 3">FI3</strain>
    </source>
</reference>
<dbReference type="EMBL" id="KI968720">
    <property type="protein sequence ID" value="EUN28550.1"/>
    <property type="molecule type" value="Genomic_DNA"/>
</dbReference>
<accession>W7ER49</accession>